<evidence type="ECO:0000256" key="1">
    <source>
        <dbReference type="ARBA" id="ARBA00022723"/>
    </source>
</evidence>
<dbReference type="Gene3D" id="3.40.800.10">
    <property type="entry name" value="Ureohydrolase domain"/>
    <property type="match status" value="1"/>
</dbReference>
<comment type="caution">
    <text evidence="5">The sequence shown here is derived from an EMBL/GenBank/DDBJ whole genome shotgun (WGS) entry which is preliminary data.</text>
</comment>
<dbReference type="SUPFAM" id="SSF52768">
    <property type="entry name" value="Arginase/deacetylase"/>
    <property type="match status" value="1"/>
</dbReference>
<sequence>MFTVVEVPQWQGSSSPDARKLVEGAARIAALVSADAPCEHVRVTPGESLAETASRVRNALPERSFTVTVGGDCGVELEPVAAAARRYGDRLTVVWFDAHGDLNTPESSPSGAFHGMVLRTLLGEGPDDLVPPVPLRPSQVLLSGVRALDPAERDHLDRERFGDPRNLRDDAVLYVHLDLDVLDGFASVGCPEPGGLSPEELLSQVSVLASGREVVGLGITEYAPSDPPDPADELVLADLVPRLIRLCATFQDR</sequence>
<name>A0A372JJV1_9ACTN</name>
<dbReference type="RefSeq" id="WP_117358590.1">
    <property type="nucleotide sequence ID" value="NZ_QURH01000295.1"/>
</dbReference>
<dbReference type="PANTHER" id="PTHR43782:SF3">
    <property type="entry name" value="ARGINASE"/>
    <property type="match status" value="1"/>
</dbReference>
<keyword evidence="2" id="KW-0378">Hydrolase</keyword>
<keyword evidence="3" id="KW-0464">Manganese</keyword>
<organism evidence="5 6">
    <name type="scientific">Actinomadura logoneensis</name>
    <dbReference type="NCBI Taxonomy" id="2293572"/>
    <lineage>
        <taxon>Bacteria</taxon>
        <taxon>Bacillati</taxon>
        <taxon>Actinomycetota</taxon>
        <taxon>Actinomycetes</taxon>
        <taxon>Streptosporangiales</taxon>
        <taxon>Thermomonosporaceae</taxon>
        <taxon>Actinomadura</taxon>
    </lineage>
</organism>
<dbReference type="CDD" id="cd09999">
    <property type="entry name" value="Arginase-like_1"/>
    <property type="match status" value="1"/>
</dbReference>
<keyword evidence="1" id="KW-0479">Metal-binding</keyword>
<proteinExistence type="inferred from homology"/>
<dbReference type="PROSITE" id="PS51409">
    <property type="entry name" value="ARGINASE_2"/>
    <property type="match status" value="1"/>
</dbReference>
<dbReference type="Proteomes" id="UP000261811">
    <property type="component" value="Unassembled WGS sequence"/>
</dbReference>
<comment type="similarity">
    <text evidence="4">Belongs to the arginase family.</text>
</comment>
<dbReference type="GO" id="GO:0004053">
    <property type="term" value="F:arginase activity"/>
    <property type="evidence" value="ECO:0007669"/>
    <property type="project" value="TreeGrafter"/>
</dbReference>
<evidence type="ECO:0000256" key="4">
    <source>
        <dbReference type="PROSITE-ProRule" id="PRU00742"/>
    </source>
</evidence>
<dbReference type="AlphaFoldDB" id="A0A372JJV1"/>
<dbReference type="InterPro" id="IPR006035">
    <property type="entry name" value="Ureohydrolase"/>
</dbReference>
<evidence type="ECO:0000256" key="2">
    <source>
        <dbReference type="ARBA" id="ARBA00022801"/>
    </source>
</evidence>
<evidence type="ECO:0000313" key="6">
    <source>
        <dbReference type="Proteomes" id="UP000261811"/>
    </source>
</evidence>
<dbReference type="GO" id="GO:0030145">
    <property type="term" value="F:manganese ion binding"/>
    <property type="evidence" value="ECO:0007669"/>
    <property type="project" value="TreeGrafter"/>
</dbReference>
<evidence type="ECO:0000313" key="5">
    <source>
        <dbReference type="EMBL" id="RFU40285.1"/>
    </source>
</evidence>
<reference evidence="5 6" key="1">
    <citation type="submission" date="2018-08" db="EMBL/GenBank/DDBJ databases">
        <title>Actinomadura jelena sp. nov., a novel Actinomycete isolated from soil in Chad.</title>
        <authorList>
            <person name="Shi L."/>
        </authorList>
    </citation>
    <scope>NUCLEOTIDE SEQUENCE [LARGE SCALE GENOMIC DNA]</scope>
    <source>
        <strain evidence="5 6">NEAU-G17</strain>
    </source>
</reference>
<dbReference type="PRINTS" id="PR00116">
    <property type="entry name" value="ARGINASE"/>
</dbReference>
<evidence type="ECO:0000256" key="3">
    <source>
        <dbReference type="ARBA" id="ARBA00023211"/>
    </source>
</evidence>
<dbReference type="GO" id="GO:0005829">
    <property type="term" value="C:cytosol"/>
    <property type="evidence" value="ECO:0007669"/>
    <property type="project" value="TreeGrafter"/>
</dbReference>
<dbReference type="InterPro" id="IPR023696">
    <property type="entry name" value="Ureohydrolase_dom_sf"/>
</dbReference>
<accession>A0A372JJV1</accession>
<protein>
    <submittedName>
        <fullName evidence="5">Arginase family protein</fullName>
    </submittedName>
</protein>
<dbReference type="OrthoDB" id="7331788at2"/>
<dbReference type="EMBL" id="QURH01000295">
    <property type="protein sequence ID" value="RFU40285.1"/>
    <property type="molecule type" value="Genomic_DNA"/>
</dbReference>
<keyword evidence="6" id="KW-1185">Reference proteome</keyword>
<dbReference type="PANTHER" id="PTHR43782">
    <property type="entry name" value="ARGINASE"/>
    <property type="match status" value="1"/>
</dbReference>
<gene>
    <name evidence="5" type="ORF">DZF91_17845</name>
</gene>
<dbReference type="Pfam" id="PF00491">
    <property type="entry name" value="Arginase"/>
    <property type="match status" value="1"/>
</dbReference>